<keyword evidence="7" id="KW-0472">Membrane</keyword>
<keyword evidence="5" id="KW-0408">Iron</keyword>
<organism evidence="8 9">
    <name type="scientific">Platanthera zijinensis</name>
    <dbReference type="NCBI Taxonomy" id="2320716"/>
    <lineage>
        <taxon>Eukaryota</taxon>
        <taxon>Viridiplantae</taxon>
        <taxon>Streptophyta</taxon>
        <taxon>Embryophyta</taxon>
        <taxon>Tracheophyta</taxon>
        <taxon>Spermatophyta</taxon>
        <taxon>Magnoliopsida</taxon>
        <taxon>Liliopsida</taxon>
        <taxon>Asparagales</taxon>
        <taxon>Orchidaceae</taxon>
        <taxon>Orchidoideae</taxon>
        <taxon>Orchideae</taxon>
        <taxon>Orchidinae</taxon>
        <taxon>Platanthera</taxon>
    </lineage>
</organism>
<proteinExistence type="inferred from homology"/>
<gene>
    <name evidence="8" type="primary">CYP71D55</name>
    <name evidence="8" type="ORF">KSP39_PZI021394</name>
</gene>
<evidence type="ECO:0000256" key="1">
    <source>
        <dbReference type="ARBA" id="ARBA00010617"/>
    </source>
</evidence>
<feature type="transmembrane region" description="Helical" evidence="7">
    <location>
        <begin position="6"/>
        <end position="30"/>
    </location>
</feature>
<dbReference type="InterPro" id="IPR001128">
    <property type="entry name" value="Cyt_P450"/>
</dbReference>
<keyword evidence="2" id="KW-0349">Heme</keyword>
<keyword evidence="7" id="KW-0812">Transmembrane</keyword>
<evidence type="ECO:0000256" key="6">
    <source>
        <dbReference type="SAM" id="MobiDB-lite"/>
    </source>
</evidence>
<dbReference type="Pfam" id="PF00067">
    <property type="entry name" value="p450"/>
    <property type="match status" value="1"/>
</dbReference>
<dbReference type="Gene3D" id="1.10.630.10">
    <property type="entry name" value="Cytochrome P450"/>
    <property type="match status" value="1"/>
</dbReference>
<evidence type="ECO:0000313" key="8">
    <source>
        <dbReference type="EMBL" id="KAK8918771.1"/>
    </source>
</evidence>
<dbReference type="GO" id="GO:0005506">
    <property type="term" value="F:iron ion binding"/>
    <property type="evidence" value="ECO:0007669"/>
    <property type="project" value="InterPro"/>
</dbReference>
<name>A0AAP0AXK9_9ASPA</name>
<reference evidence="8 9" key="1">
    <citation type="journal article" date="2022" name="Nat. Plants">
        <title>Genomes of leafy and leafless Platanthera orchids illuminate the evolution of mycoheterotrophy.</title>
        <authorList>
            <person name="Li M.H."/>
            <person name="Liu K.W."/>
            <person name="Li Z."/>
            <person name="Lu H.C."/>
            <person name="Ye Q.L."/>
            <person name="Zhang D."/>
            <person name="Wang J.Y."/>
            <person name="Li Y.F."/>
            <person name="Zhong Z.M."/>
            <person name="Liu X."/>
            <person name="Yu X."/>
            <person name="Liu D.K."/>
            <person name="Tu X.D."/>
            <person name="Liu B."/>
            <person name="Hao Y."/>
            <person name="Liao X.Y."/>
            <person name="Jiang Y.T."/>
            <person name="Sun W.H."/>
            <person name="Chen J."/>
            <person name="Chen Y.Q."/>
            <person name="Ai Y."/>
            <person name="Zhai J.W."/>
            <person name="Wu S.S."/>
            <person name="Zhou Z."/>
            <person name="Hsiao Y.Y."/>
            <person name="Wu W.L."/>
            <person name="Chen Y.Y."/>
            <person name="Lin Y.F."/>
            <person name="Hsu J.L."/>
            <person name="Li C.Y."/>
            <person name="Wang Z.W."/>
            <person name="Zhao X."/>
            <person name="Zhong W.Y."/>
            <person name="Ma X.K."/>
            <person name="Ma L."/>
            <person name="Huang J."/>
            <person name="Chen G.Z."/>
            <person name="Huang M.Z."/>
            <person name="Huang L."/>
            <person name="Peng D.H."/>
            <person name="Luo Y.B."/>
            <person name="Zou S.Q."/>
            <person name="Chen S.P."/>
            <person name="Lan S."/>
            <person name="Tsai W.C."/>
            <person name="Van de Peer Y."/>
            <person name="Liu Z.J."/>
        </authorList>
    </citation>
    <scope>NUCLEOTIDE SEQUENCE [LARGE SCALE GENOMIC DNA]</scope>
    <source>
        <strain evidence="8">Lor287</strain>
    </source>
</reference>
<dbReference type="GO" id="GO:0004497">
    <property type="term" value="F:monooxygenase activity"/>
    <property type="evidence" value="ECO:0007669"/>
    <property type="project" value="InterPro"/>
</dbReference>
<dbReference type="Proteomes" id="UP001418222">
    <property type="component" value="Unassembled WGS sequence"/>
</dbReference>
<evidence type="ECO:0000313" key="9">
    <source>
        <dbReference type="Proteomes" id="UP001418222"/>
    </source>
</evidence>
<dbReference type="PANTHER" id="PTHR47955">
    <property type="entry name" value="CYTOCHROME P450 FAMILY 71 PROTEIN"/>
    <property type="match status" value="1"/>
</dbReference>
<dbReference type="SUPFAM" id="SSF48264">
    <property type="entry name" value="Cytochrome P450"/>
    <property type="match status" value="1"/>
</dbReference>
<evidence type="ECO:0000256" key="4">
    <source>
        <dbReference type="ARBA" id="ARBA00023002"/>
    </source>
</evidence>
<feature type="region of interest" description="Disordered" evidence="6">
    <location>
        <begin position="359"/>
        <end position="382"/>
    </location>
</feature>
<accession>A0AAP0AXK9</accession>
<dbReference type="GO" id="GO:0016705">
    <property type="term" value="F:oxidoreductase activity, acting on paired donors, with incorporation or reduction of molecular oxygen"/>
    <property type="evidence" value="ECO:0007669"/>
    <property type="project" value="InterPro"/>
</dbReference>
<dbReference type="GO" id="GO:0020037">
    <property type="term" value="F:heme binding"/>
    <property type="evidence" value="ECO:0007669"/>
    <property type="project" value="InterPro"/>
</dbReference>
<sequence>MESSVFSSIFPLLLSFVPLILLLVKMLLWLGKNAGGGSGKYNLPPGPWKLPIIGSMHHLIGEHPHRRLSRLAKTYDPLLHLKLGEVDLITISSPELACEVMKTHDLWFASRPQILGGDIIFYHNSDILFAPHGKYWSQLRKICVMNFFSPKQVKSSGFIRKEETSILVEQIRVAAELGEPVNLSKQFLLVANSIVTREAFGKECGHRESFFEAIRVITKLASGFNIADVFPSMGFLGVITGLRRKAVREHIHMDFILNTIIQEHLAKRAQGDGRTAAPTEKDIVDVLLNIKDRGERGELDVPLTMDNVKAVILLAANSCRQCADKRSLMENCARPVVLVGKLWKDGELCKISDGTCRRKTDPNSHGSIKAAKNGTDGEKIYTPVNKGESEYLSDDVSYTGSDKAAVASSGGQAVTLAYLLVAELKAFNTCSGSESGAHRGAHGVD</sequence>
<keyword evidence="9" id="KW-1185">Reference proteome</keyword>
<evidence type="ECO:0000256" key="3">
    <source>
        <dbReference type="ARBA" id="ARBA00022723"/>
    </source>
</evidence>
<protein>
    <submittedName>
        <fullName evidence="8">Premnaspirodiene oxygenase</fullName>
    </submittedName>
</protein>
<evidence type="ECO:0000256" key="7">
    <source>
        <dbReference type="SAM" id="Phobius"/>
    </source>
</evidence>
<dbReference type="InterPro" id="IPR036396">
    <property type="entry name" value="Cyt_P450_sf"/>
</dbReference>
<dbReference type="AlphaFoldDB" id="A0AAP0AXK9"/>
<keyword evidence="3" id="KW-0479">Metal-binding</keyword>
<evidence type="ECO:0000256" key="5">
    <source>
        <dbReference type="ARBA" id="ARBA00023004"/>
    </source>
</evidence>
<comment type="caution">
    <text evidence="8">The sequence shown here is derived from an EMBL/GenBank/DDBJ whole genome shotgun (WGS) entry which is preliminary data.</text>
</comment>
<keyword evidence="4" id="KW-0560">Oxidoreductase</keyword>
<evidence type="ECO:0000256" key="2">
    <source>
        <dbReference type="ARBA" id="ARBA00022617"/>
    </source>
</evidence>
<keyword evidence="7" id="KW-1133">Transmembrane helix</keyword>
<dbReference type="EMBL" id="JBBWWQ010000019">
    <property type="protein sequence ID" value="KAK8918771.1"/>
    <property type="molecule type" value="Genomic_DNA"/>
</dbReference>
<dbReference type="PANTHER" id="PTHR47955:SF8">
    <property type="entry name" value="CYTOCHROME P450 71D11-LIKE"/>
    <property type="match status" value="1"/>
</dbReference>
<comment type="similarity">
    <text evidence="1">Belongs to the cytochrome P450 family.</text>
</comment>